<name>A0A316U1P9_9BASI</name>
<dbReference type="CDD" id="cd12148">
    <property type="entry name" value="fungal_TF_MHR"/>
    <property type="match status" value="1"/>
</dbReference>
<protein>
    <recommendedName>
        <fullName evidence="7">Zn(2)-C6 fungal-type domain-containing protein</fullName>
    </recommendedName>
</protein>
<dbReference type="Proteomes" id="UP000245942">
    <property type="component" value="Unassembled WGS sequence"/>
</dbReference>
<evidence type="ECO:0000259" key="7">
    <source>
        <dbReference type="PROSITE" id="PS50048"/>
    </source>
</evidence>
<gene>
    <name evidence="8" type="ORF">BCV69DRAFT_72240</name>
</gene>
<dbReference type="SMART" id="SM00066">
    <property type="entry name" value="GAL4"/>
    <property type="match status" value="1"/>
</dbReference>
<feature type="region of interest" description="Disordered" evidence="6">
    <location>
        <begin position="1"/>
        <end position="82"/>
    </location>
</feature>
<feature type="region of interest" description="Disordered" evidence="6">
    <location>
        <begin position="834"/>
        <end position="869"/>
    </location>
</feature>
<evidence type="ECO:0000256" key="3">
    <source>
        <dbReference type="ARBA" id="ARBA00023125"/>
    </source>
</evidence>
<dbReference type="GO" id="GO:0005634">
    <property type="term" value="C:nucleus"/>
    <property type="evidence" value="ECO:0007669"/>
    <property type="project" value="UniProtKB-SubCell"/>
</dbReference>
<dbReference type="SUPFAM" id="SSF57701">
    <property type="entry name" value="Zn2/Cys6 DNA-binding domain"/>
    <property type="match status" value="1"/>
</dbReference>
<evidence type="ECO:0000256" key="1">
    <source>
        <dbReference type="ARBA" id="ARBA00004123"/>
    </source>
</evidence>
<evidence type="ECO:0000256" key="2">
    <source>
        <dbReference type="ARBA" id="ARBA00023015"/>
    </source>
</evidence>
<dbReference type="InterPro" id="IPR036864">
    <property type="entry name" value="Zn2-C6_fun-type_DNA-bd_sf"/>
</dbReference>
<organism evidence="8 9">
    <name type="scientific">Pseudomicrostroma glucosiphilum</name>
    <dbReference type="NCBI Taxonomy" id="1684307"/>
    <lineage>
        <taxon>Eukaryota</taxon>
        <taxon>Fungi</taxon>
        <taxon>Dikarya</taxon>
        <taxon>Basidiomycota</taxon>
        <taxon>Ustilaginomycotina</taxon>
        <taxon>Exobasidiomycetes</taxon>
        <taxon>Microstromatales</taxon>
        <taxon>Microstromatales incertae sedis</taxon>
        <taxon>Pseudomicrostroma</taxon>
    </lineage>
</organism>
<keyword evidence="4" id="KW-0804">Transcription</keyword>
<dbReference type="PROSITE" id="PS50048">
    <property type="entry name" value="ZN2_CY6_FUNGAL_2"/>
    <property type="match status" value="1"/>
</dbReference>
<dbReference type="InterPro" id="IPR001138">
    <property type="entry name" value="Zn2Cys6_DnaBD"/>
</dbReference>
<dbReference type="PANTHER" id="PTHR31845:SF17">
    <property type="entry name" value="ZN(II)2CYS6 TRANSCRIPTION FACTOR (EUROFUNG)"/>
    <property type="match status" value="1"/>
</dbReference>
<dbReference type="EMBL" id="KZ819336">
    <property type="protein sequence ID" value="PWN18411.1"/>
    <property type="molecule type" value="Genomic_DNA"/>
</dbReference>
<proteinExistence type="predicted"/>
<feature type="domain" description="Zn(2)-C6 fungal-type" evidence="7">
    <location>
        <begin position="88"/>
        <end position="125"/>
    </location>
</feature>
<feature type="region of interest" description="Disordered" evidence="6">
    <location>
        <begin position="166"/>
        <end position="236"/>
    </location>
</feature>
<evidence type="ECO:0000256" key="4">
    <source>
        <dbReference type="ARBA" id="ARBA00023163"/>
    </source>
</evidence>
<dbReference type="CDD" id="cd00067">
    <property type="entry name" value="GAL4"/>
    <property type="match status" value="1"/>
</dbReference>
<reference evidence="8 9" key="1">
    <citation type="journal article" date="2018" name="Mol. Biol. Evol.">
        <title>Broad Genomic Sampling Reveals a Smut Pathogenic Ancestry of the Fungal Clade Ustilaginomycotina.</title>
        <authorList>
            <person name="Kijpornyongpan T."/>
            <person name="Mondo S.J."/>
            <person name="Barry K."/>
            <person name="Sandor L."/>
            <person name="Lee J."/>
            <person name="Lipzen A."/>
            <person name="Pangilinan J."/>
            <person name="LaButti K."/>
            <person name="Hainaut M."/>
            <person name="Henrissat B."/>
            <person name="Grigoriev I.V."/>
            <person name="Spatafora J.W."/>
            <person name="Aime M.C."/>
        </authorList>
    </citation>
    <scope>NUCLEOTIDE SEQUENCE [LARGE SCALE GENOMIC DNA]</scope>
    <source>
        <strain evidence="8 9">MCA 4718</strain>
    </source>
</reference>
<keyword evidence="9" id="KW-1185">Reference proteome</keyword>
<keyword evidence="2" id="KW-0805">Transcription regulation</keyword>
<dbReference type="GO" id="GO:0008270">
    <property type="term" value="F:zinc ion binding"/>
    <property type="evidence" value="ECO:0007669"/>
    <property type="project" value="InterPro"/>
</dbReference>
<keyword evidence="3" id="KW-0238">DNA-binding</keyword>
<feature type="compositionally biased region" description="Low complexity" evidence="6">
    <location>
        <begin position="221"/>
        <end position="235"/>
    </location>
</feature>
<dbReference type="GeneID" id="37017215"/>
<dbReference type="Gene3D" id="4.10.240.10">
    <property type="entry name" value="Zn(2)-C6 fungal-type DNA-binding domain"/>
    <property type="match status" value="1"/>
</dbReference>
<evidence type="ECO:0000256" key="6">
    <source>
        <dbReference type="SAM" id="MobiDB-lite"/>
    </source>
</evidence>
<dbReference type="PANTHER" id="PTHR31845">
    <property type="entry name" value="FINGER DOMAIN PROTEIN, PUTATIVE-RELATED"/>
    <property type="match status" value="1"/>
</dbReference>
<feature type="compositionally biased region" description="Low complexity" evidence="6">
    <location>
        <begin position="851"/>
        <end position="860"/>
    </location>
</feature>
<comment type="subcellular location">
    <subcellularLocation>
        <location evidence="1">Nucleus</location>
    </subcellularLocation>
</comment>
<dbReference type="RefSeq" id="XP_025345571.1">
    <property type="nucleotide sequence ID" value="XM_025495481.1"/>
</dbReference>
<dbReference type="GO" id="GO:0000976">
    <property type="term" value="F:transcription cis-regulatory region binding"/>
    <property type="evidence" value="ECO:0007669"/>
    <property type="project" value="TreeGrafter"/>
</dbReference>
<dbReference type="InterPro" id="IPR051089">
    <property type="entry name" value="prtT"/>
</dbReference>
<feature type="compositionally biased region" description="Low complexity" evidence="6">
    <location>
        <begin position="21"/>
        <end position="34"/>
    </location>
</feature>
<dbReference type="AlphaFoldDB" id="A0A316U1P9"/>
<sequence>MAGQRLPSISSSPPMRIAYAGPSTSSSSGTFSSPEAVRQQKRSRPTADETDQLEADEHQQQQHSHLAHQQRSRDASSLLDRPRRTGRACLQCRSRKQKCIVDTVNEEDPHAPCKRCLRNRFDCSFQEADDQGPAPIAPNVGSNDISMLFRQMQRHELRIRALEEQLAGPSALPRRSESSSVPTNVKRREDAELASMDSRSLPNLVEALGEASGIGGKSERPQSASSPRSSSSQSRIGVESLQLDAPIATLRSLGAISQDGWRGRAVESPSSASSSFDPVSRGVLPLDDASQCIATYASSCHLMAPLLDEEMLYSLSILRKRPILFLAICCVGARLWQATPGLDEMTAHPNYDALIELLDESFSKLLLRPTSEHLTLASVQALLITAQWMPMVRTATQRYESRYSEISAGSLLGLVGRYAHSIGLEAASLPPFEGLKGQRRAYKTWHNLLTCDANLMLTSGFPPSTHAASAAETALVLPEHGLSVSDEDVRVAGLLELAAIAQRAIPRAGLLQDISRGVLERFNAELDKWEKVWALRLRERRIRHDQMPFTSLRWYRLAINSSVLRPLLSTPLTSATRNLQYSFVEPLDQSLTAAARILVAYTVSAEQYLPGLKHHIPTSFPEEEKDWKIDDEAVRKLCFAVDSYWVTMTFAVVFLALCYIRGRIDEDCALIFSPSSSPASSISSSSSALYGKPSSSSSNGASPLPGGVRGKKAAPSSLLFKLLTLGHALFSRVCEVAPGPHPAHDLLVVVTDVVRSVNASLPGAGLSAGLKGAGCGAGAVAGAGAGAGAGSGGKMLASGSVAAFPSPKSDRESARALSLSSLISSDRLPGLGAVGASSSTRRSAFAGLPPGSRSGTALGASGLGEGLGEGEDPARRVALHKRLDGSGLQWLGEIWDKMMGVHT</sequence>
<keyword evidence="5" id="KW-0539">Nucleus</keyword>
<dbReference type="OrthoDB" id="4454541at2759"/>
<dbReference type="GO" id="GO:0000981">
    <property type="term" value="F:DNA-binding transcription factor activity, RNA polymerase II-specific"/>
    <property type="evidence" value="ECO:0007669"/>
    <property type="project" value="InterPro"/>
</dbReference>
<accession>A0A316U1P9</accession>
<dbReference type="STRING" id="1684307.A0A316U1P9"/>
<evidence type="ECO:0000313" key="9">
    <source>
        <dbReference type="Proteomes" id="UP000245942"/>
    </source>
</evidence>
<dbReference type="Pfam" id="PF00172">
    <property type="entry name" value="Zn_clus"/>
    <property type="match status" value="1"/>
</dbReference>
<evidence type="ECO:0000256" key="5">
    <source>
        <dbReference type="ARBA" id="ARBA00023242"/>
    </source>
</evidence>
<evidence type="ECO:0000313" key="8">
    <source>
        <dbReference type="EMBL" id="PWN18411.1"/>
    </source>
</evidence>